<evidence type="ECO:0000259" key="2">
    <source>
        <dbReference type="Pfam" id="PF12690"/>
    </source>
</evidence>
<reference evidence="3 4" key="1">
    <citation type="submission" date="2020-10" db="EMBL/GenBank/DDBJ databases">
        <title>Bacillus sp. HD4P25, an endophyte from a halophyte.</title>
        <authorList>
            <person name="Sun J.-Q."/>
        </authorList>
    </citation>
    <scope>NUCLEOTIDE SEQUENCE [LARGE SCALE GENOMIC DNA]</scope>
    <source>
        <strain evidence="3 4">YIM 93174</strain>
    </source>
</reference>
<dbReference type="InterPro" id="IPR020481">
    <property type="entry name" value="Intracell_prot_inh_BsuPI"/>
</dbReference>
<protein>
    <recommendedName>
        <fullName evidence="2">Intracellular proteinase inhibitor BsuPI domain-containing protein</fullName>
    </recommendedName>
</protein>
<organism evidence="3 4">
    <name type="scientific">Litchfieldia luteola</name>
    <dbReference type="NCBI Taxonomy" id="682179"/>
    <lineage>
        <taxon>Bacteria</taxon>
        <taxon>Bacillati</taxon>
        <taxon>Bacillota</taxon>
        <taxon>Bacilli</taxon>
        <taxon>Bacillales</taxon>
        <taxon>Bacillaceae</taxon>
        <taxon>Litchfieldia</taxon>
    </lineage>
</organism>
<dbReference type="RefSeq" id="WP_193534713.1">
    <property type="nucleotide sequence ID" value="NZ_JADCLJ010000007.1"/>
</dbReference>
<dbReference type="InterPro" id="IPR038144">
    <property type="entry name" value="IPI"/>
</dbReference>
<gene>
    <name evidence="3" type="ORF">IMZ08_04115</name>
</gene>
<keyword evidence="1" id="KW-0812">Transmembrane</keyword>
<keyword evidence="4" id="KW-1185">Reference proteome</keyword>
<proteinExistence type="predicted"/>
<dbReference type="PROSITE" id="PS51257">
    <property type="entry name" value="PROKAR_LIPOPROTEIN"/>
    <property type="match status" value="1"/>
</dbReference>
<dbReference type="Gene3D" id="2.60.40.2360">
    <property type="entry name" value="Intracellular proteinase inhibitor BsuPI"/>
    <property type="match status" value="1"/>
</dbReference>
<evidence type="ECO:0000313" key="4">
    <source>
        <dbReference type="Proteomes" id="UP001516662"/>
    </source>
</evidence>
<evidence type="ECO:0000256" key="1">
    <source>
        <dbReference type="SAM" id="Phobius"/>
    </source>
</evidence>
<sequence>MKLNKSILNVVSTMFLTVALVGCGMTVENQVEEGKSGSEVAEKPGNVGIVEGSLKTTLEKVEGTAYKYTFTIQNDKTEDLTLVFPSSQEYDYSIKNEKGEVLYTFGMDKSFLTVITEKVLKPGESLEFEVDFSEGLQNVESGKYTLEIWATLQDNNGLRAKVDVDFDKSTLEAEPNLVGEVFTTEPVTYVGQIDLNSIEIINEEGLAEVYRLSDSAKEQVADLVEESTITIDFTIDSDGQRVAESFTVKN</sequence>
<comment type="caution">
    <text evidence="3">The sequence shown here is derived from an EMBL/GenBank/DDBJ whole genome shotgun (WGS) entry which is preliminary data.</text>
</comment>
<keyword evidence="1" id="KW-1133">Transmembrane helix</keyword>
<accession>A0ABR9QG80</accession>
<feature type="domain" description="Intracellular proteinase inhibitor BsuPI" evidence="2">
    <location>
        <begin position="61"/>
        <end position="152"/>
    </location>
</feature>
<evidence type="ECO:0000313" key="3">
    <source>
        <dbReference type="EMBL" id="MBE4907244.1"/>
    </source>
</evidence>
<name>A0ABR9QG80_9BACI</name>
<keyword evidence="1" id="KW-0472">Membrane</keyword>
<dbReference type="Proteomes" id="UP001516662">
    <property type="component" value="Unassembled WGS sequence"/>
</dbReference>
<feature type="transmembrane region" description="Helical" evidence="1">
    <location>
        <begin position="7"/>
        <end position="27"/>
    </location>
</feature>
<dbReference type="Pfam" id="PF12690">
    <property type="entry name" value="BsuPI"/>
    <property type="match status" value="1"/>
</dbReference>
<dbReference type="EMBL" id="JADCLJ010000007">
    <property type="protein sequence ID" value="MBE4907244.1"/>
    <property type="molecule type" value="Genomic_DNA"/>
</dbReference>